<dbReference type="EMBL" id="CP120206">
    <property type="protein sequence ID" value="WET43474.1"/>
    <property type="molecule type" value="Genomic_DNA"/>
</dbReference>
<name>A0AB38XUA7_CORAY</name>
<sequence>MSAPIFVENEIVLSVPSAHPEEFKQAVMTTFRVVKVTCTNDINVPTISDSAGPAEDWAGCK</sequence>
<evidence type="ECO:0000313" key="1">
    <source>
        <dbReference type="EMBL" id="WET43474.1"/>
    </source>
</evidence>
<protein>
    <submittedName>
        <fullName evidence="1">Uncharacterized protein</fullName>
    </submittedName>
</protein>
<reference evidence="1" key="1">
    <citation type="submission" date="2023-03" db="EMBL/GenBank/DDBJ databases">
        <title>Corynebacterium amycolatum SB-1.</title>
        <authorList>
            <person name="Jo H."/>
        </authorList>
    </citation>
    <scope>NUCLEOTIDE SEQUENCE</scope>
    <source>
        <strain evidence="1">SB-1</strain>
    </source>
</reference>
<dbReference type="GeneID" id="92768772"/>
<evidence type="ECO:0000313" key="2">
    <source>
        <dbReference type="Proteomes" id="UP001220238"/>
    </source>
</evidence>
<dbReference type="RefSeq" id="WP_141737469.1">
    <property type="nucleotide sequence ID" value="NZ_CP046975.1"/>
</dbReference>
<dbReference type="Proteomes" id="UP001220238">
    <property type="component" value="Chromosome"/>
</dbReference>
<organism evidence="1 2">
    <name type="scientific">Corynebacterium amycolatum</name>
    <dbReference type="NCBI Taxonomy" id="43765"/>
    <lineage>
        <taxon>Bacteria</taxon>
        <taxon>Bacillati</taxon>
        <taxon>Actinomycetota</taxon>
        <taxon>Actinomycetes</taxon>
        <taxon>Mycobacteriales</taxon>
        <taxon>Corynebacteriaceae</taxon>
        <taxon>Corynebacterium</taxon>
    </lineage>
</organism>
<proteinExistence type="predicted"/>
<accession>A0AB38XUA7</accession>
<dbReference type="AlphaFoldDB" id="A0AB38XUA7"/>
<gene>
    <name evidence="1" type="ORF">P2W56_08560</name>
</gene>